<evidence type="ECO:0008006" key="4">
    <source>
        <dbReference type="Google" id="ProtNLM"/>
    </source>
</evidence>
<dbReference type="SUPFAM" id="SSF46565">
    <property type="entry name" value="Chaperone J-domain"/>
    <property type="match status" value="1"/>
</dbReference>
<gene>
    <name evidence="2" type="ORF">FisN_10Hh120</name>
</gene>
<dbReference type="OrthoDB" id="49237at2759"/>
<proteinExistence type="predicted"/>
<evidence type="ECO:0000256" key="1">
    <source>
        <dbReference type="SAM" id="MobiDB-lite"/>
    </source>
</evidence>
<feature type="region of interest" description="Disordered" evidence="1">
    <location>
        <begin position="1"/>
        <end position="21"/>
    </location>
</feature>
<feature type="region of interest" description="Disordered" evidence="1">
    <location>
        <begin position="112"/>
        <end position="133"/>
    </location>
</feature>
<name>A0A1Z5JX92_FISSO</name>
<dbReference type="AlphaFoldDB" id="A0A1Z5JX92"/>
<accession>A0A1Z5JX92</accession>
<reference evidence="2 3" key="1">
    <citation type="journal article" date="2015" name="Plant Cell">
        <title>Oil accumulation by the oleaginous diatom Fistulifera solaris as revealed by the genome and transcriptome.</title>
        <authorList>
            <person name="Tanaka T."/>
            <person name="Maeda Y."/>
            <person name="Veluchamy A."/>
            <person name="Tanaka M."/>
            <person name="Abida H."/>
            <person name="Marechal E."/>
            <person name="Bowler C."/>
            <person name="Muto M."/>
            <person name="Sunaga Y."/>
            <person name="Tanaka M."/>
            <person name="Yoshino T."/>
            <person name="Taniguchi T."/>
            <person name="Fukuda Y."/>
            <person name="Nemoto M."/>
            <person name="Matsumoto M."/>
            <person name="Wong P.S."/>
            <person name="Aburatani S."/>
            <person name="Fujibuchi W."/>
        </authorList>
    </citation>
    <scope>NUCLEOTIDE SEQUENCE [LARGE SCALE GENOMIC DNA]</scope>
    <source>
        <strain evidence="2 3">JPCC DA0580</strain>
    </source>
</reference>
<evidence type="ECO:0000313" key="2">
    <source>
        <dbReference type="EMBL" id="GAX18667.1"/>
    </source>
</evidence>
<dbReference type="Proteomes" id="UP000198406">
    <property type="component" value="Unassembled WGS sequence"/>
</dbReference>
<dbReference type="InterPro" id="IPR036869">
    <property type="entry name" value="J_dom_sf"/>
</dbReference>
<sequence>MRRSLLQTSTRTQPANNNPSSLDLQVVDEVFGPYADLYQDCLRVSTHATCREIHNAFFVKRRELLHKLEQGHDCQKQMDALVLAVRILGDAERRAQYDDLRVERMFHRNTSERQRLPQTSHPHISRHHETPYPLTADTTLDSERHNMEDDISYAPRRTRIVTPEPKFDDATTVYTYDDTVTMDDMTLLSSDTHLPKTFLDRMTLECMGAFEDTSKSLEEVFGVFTLQDDEIDAVVKRINKAKRQMAMEF</sequence>
<protein>
    <recommendedName>
        <fullName evidence="4">J domain-containing protein</fullName>
    </recommendedName>
</protein>
<evidence type="ECO:0000313" key="3">
    <source>
        <dbReference type="Proteomes" id="UP000198406"/>
    </source>
</evidence>
<keyword evidence="3" id="KW-1185">Reference proteome</keyword>
<dbReference type="InParanoid" id="A0A1Z5JX92"/>
<comment type="caution">
    <text evidence="2">The sequence shown here is derived from an EMBL/GenBank/DDBJ whole genome shotgun (WGS) entry which is preliminary data.</text>
</comment>
<dbReference type="EMBL" id="BDSP01000131">
    <property type="protein sequence ID" value="GAX18667.1"/>
    <property type="molecule type" value="Genomic_DNA"/>
</dbReference>
<organism evidence="2 3">
    <name type="scientific">Fistulifera solaris</name>
    <name type="common">Oleaginous diatom</name>
    <dbReference type="NCBI Taxonomy" id="1519565"/>
    <lineage>
        <taxon>Eukaryota</taxon>
        <taxon>Sar</taxon>
        <taxon>Stramenopiles</taxon>
        <taxon>Ochrophyta</taxon>
        <taxon>Bacillariophyta</taxon>
        <taxon>Bacillariophyceae</taxon>
        <taxon>Bacillariophycidae</taxon>
        <taxon>Naviculales</taxon>
        <taxon>Naviculaceae</taxon>
        <taxon>Fistulifera</taxon>
    </lineage>
</organism>